<name>A0A6J6UUL2_9ZZZZ</name>
<dbReference type="InterPro" id="IPR036661">
    <property type="entry name" value="Luciferase-like_sf"/>
</dbReference>
<dbReference type="EMBL" id="CAEZZM010000055">
    <property type="protein sequence ID" value="CAB4762728.1"/>
    <property type="molecule type" value="Genomic_DNA"/>
</dbReference>
<keyword evidence="1" id="KW-0560">Oxidoreductase</keyword>
<dbReference type="Gene3D" id="3.20.20.30">
    <property type="entry name" value="Luciferase-like domain"/>
    <property type="match status" value="1"/>
</dbReference>
<proteinExistence type="predicted"/>
<evidence type="ECO:0000259" key="2">
    <source>
        <dbReference type="Pfam" id="PF00296"/>
    </source>
</evidence>
<dbReference type="PANTHER" id="PTHR43244">
    <property type="match status" value="1"/>
</dbReference>
<organism evidence="3">
    <name type="scientific">freshwater metagenome</name>
    <dbReference type="NCBI Taxonomy" id="449393"/>
    <lineage>
        <taxon>unclassified sequences</taxon>
        <taxon>metagenomes</taxon>
        <taxon>ecological metagenomes</taxon>
    </lineage>
</organism>
<dbReference type="SUPFAM" id="SSF51679">
    <property type="entry name" value="Bacterial luciferase-like"/>
    <property type="match status" value="1"/>
</dbReference>
<evidence type="ECO:0000256" key="1">
    <source>
        <dbReference type="ARBA" id="ARBA00023002"/>
    </source>
</evidence>
<feature type="domain" description="Luciferase-like" evidence="2">
    <location>
        <begin position="17"/>
        <end position="279"/>
    </location>
</feature>
<dbReference type="InterPro" id="IPR011251">
    <property type="entry name" value="Luciferase-like_dom"/>
</dbReference>
<gene>
    <name evidence="3" type="ORF">UFOPK2872_00598</name>
</gene>
<accession>A0A6J6UUL2</accession>
<sequence>MNSNSLPAISIVATPTKRSAILQLAQEAESRGFAGLACPSLGATLGLCTSLAHATNTIRFWTSIQPVYYNHPVEMSNTAAHIHEISGGRFGIGLGVSHAPVVQRLGVATGKPLTDMSNYVASMRANSRFSGELPPIYLAALRDKMLALSVDVAEGAIWANASLSDISRQVDLVPPNRRANFFMANMIPTVISDDEDAAMAIHRKTLTGYMSLPNYRNYWRQAGYAEEMDAAEVILETLPKEEHAQALQTAMSDRWLRDCTASGSATSVRDQLSAWTAKGILPIAVMSSTSGGQAKAIAELFNAYS</sequence>
<dbReference type="AlphaFoldDB" id="A0A6J6UUL2"/>
<dbReference type="PANTHER" id="PTHR43244:SF1">
    <property type="entry name" value="5,10-METHYLENETETRAHYDROMETHANOPTERIN REDUCTASE"/>
    <property type="match status" value="1"/>
</dbReference>
<protein>
    <submittedName>
        <fullName evidence="3">Unannotated protein</fullName>
    </submittedName>
</protein>
<evidence type="ECO:0000313" key="3">
    <source>
        <dbReference type="EMBL" id="CAB4762728.1"/>
    </source>
</evidence>
<dbReference type="Pfam" id="PF00296">
    <property type="entry name" value="Bac_luciferase"/>
    <property type="match status" value="1"/>
</dbReference>
<dbReference type="InterPro" id="IPR050564">
    <property type="entry name" value="F420-G6PD/mer"/>
</dbReference>
<reference evidence="3" key="1">
    <citation type="submission" date="2020-05" db="EMBL/GenBank/DDBJ databases">
        <authorList>
            <person name="Chiriac C."/>
            <person name="Salcher M."/>
            <person name="Ghai R."/>
            <person name="Kavagutti S V."/>
        </authorList>
    </citation>
    <scope>NUCLEOTIDE SEQUENCE</scope>
</reference>
<dbReference type="GO" id="GO:0016705">
    <property type="term" value="F:oxidoreductase activity, acting on paired donors, with incorporation or reduction of molecular oxygen"/>
    <property type="evidence" value="ECO:0007669"/>
    <property type="project" value="InterPro"/>
</dbReference>